<sequence>MTAVSSVSSADEPTVVLAQEAVKRPRLVGLDGIRGVAALCVMLHHCWLLAFPGYPATHGPWYLAWLIYGHLAVVVFITLSGFSLGVAPARREWQLGGAGRFAHRRAWRILPPYWAALVFSLIVAWTIVPQPDTPVPTGKSVVIFGLLLQDVFGSPSPNGAFWSIAIEAQLYIVFPILLVILRRAGAIVLLTAVTVVVATIGVLAPHVSVVDMFMRFTPEFAVLFTLGLIAAGVLRASDRVFRLPYHWLALAAAAPVIALMSIEGSVWTITHYFWIDLAFGPAVALLLAAVATGRPRPAVRFLDTRPLRSLGSFSYSLYLTHAPIVVAIHAKLISGRVAPGVATFWALFAVAAPVSVAFAWSFSRFFELPFQRYRNWSALRAGLRRSPAPAAAPETA</sequence>
<keyword evidence="1" id="KW-1133">Transmembrane helix</keyword>
<accession>A0ABP8D5U7</accession>
<dbReference type="PANTHER" id="PTHR23028:SF53">
    <property type="entry name" value="ACYL_TRANSF_3 DOMAIN-CONTAINING PROTEIN"/>
    <property type="match status" value="1"/>
</dbReference>
<dbReference type="RefSeq" id="WP_345125195.1">
    <property type="nucleotide sequence ID" value="NZ_BAABAT010000005.1"/>
</dbReference>
<protein>
    <submittedName>
        <fullName evidence="3">Acyltransferase</fullName>
    </submittedName>
</protein>
<feature type="transmembrane region" description="Helical" evidence="1">
    <location>
        <begin position="160"/>
        <end position="180"/>
    </location>
</feature>
<feature type="transmembrane region" description="Helical" evidence="1">
    <location>
        <begin position="32"/>
        <end position="50"/>
    </location>
</feature>
<feature type="transmembrane region" description="Helical" evidence="1">
    <location>
        <begin position="62"/>
        <end position="89"/>
    </location>
</feature>
<feature type="transmembrane region" description="Helical" evidence="1">
    <location>
        <begin position="342"/>
        <end position="362"/>
    </location>
</feature>
<dbReference type="Proteomes" id="UP001500620">
    <property type="component" value="Unassembled WGS sequence"/>
</dbReference>
<proteinExistence type="predicted"/>
<dbReference type="InterPro" id="IPR002656">
    <property type="entry name" value="Acyl_transf_3_dom"/>
</dbReference>
<feature type="transmembrane region" description="Helical" evidence="1">
    <location>
        <begin position="213"/>
        <end position="234"/>
    </location>
</feature>
<reference evidence="4" key="1">
    <citation type="journal article" date="2019" name="Int. J. Syst. Evol. Microbiol.">
        <title>The Global Catalogue of Microorganisms (GCM) 10K type strain sequencing project: providing services to taxonomists for standard genome sequencing and annotation.</title>
        <authorList>
            <consortium name="The Broad Institute Genomics Platform"/>
            <consortium name="The Broad Institute Genome Sequencing Center for Infectious Disease"/>
            <person name="Wu L."/>
            <person name="Ma J."/>
        </authorList>
    </citation>
    <scope>NUCLEOTIDE SEQUENCE [LARGE SCALE GENOMIC DNA]</scope>
    <source>
        <strain evidence="4">JCM 17441</strain>
    </source>
</reference>
<evidence type="ECO:0000259" key="2">
    <source>
        <dbReference type="Pfam" id="PF01757"/>
    </source>
</evidence>
<dbReference type="InterPro" id="IPR050879">
    <property type="entry name" value="Acyltransferase_3"/>
</dbReference>
<dbReference type="GO" id="GO:0016746">
    <property type="term" value="F:acyltransferase activity"/>
    <property type="evidence" value="ECO:0007669"/>
    <property type="project" value="UniProtKB-KW"/>
</dbReference>
<keyword evidence="1" id="KW-0812">Transmembrane</keyword>
<feature type="transmembrane region" description="Helical" evidence="1">
    <location>
        <begin position="187"/>
        <end position="207"/>
    </location>
</feature>
<name>A0ABP8D5U7_9ACTN</name>
<evidence type="ECO:0000313" key="3">
    <source>
        <dbReference type="EMBL" id="GAA4248210.1"/>
    </source>
</evidence>
<keyword evidence="3" id="KW-0808">Transferase</keyword>
<feature type="transmembrane region" description="Helical" evidence="1">
    <location>
        <begin position="246"/>
        <end position="266"/>
    </location>
</feature>
<gene>
    <name evidence="3" type="ORF">GCM10022255_027270</name>
</gene>
<feature type="transmembrane region" description="Helical" evidence="1">
    <location>
        <begin position="272"/>
        <end position="291"/>
    </location>
</feature>
<feature type="transmembrane region" description="Helical" evidence="1">
    <location>
        <begin position="312"/>
        <end position="330"/>
    </location>
</feature>
<feature type="domain" description="Acyltransferase 3" evidence="2">
    <location>
        <begin position="28"/>
        <end position="363"/>
    </location>
</feature>
<dbReference type="Pfam" id="PF01757">
    <property type="entry name" value="Acyl_transf_3"/>
    <property type="match status" value="1"/>
</dbReference>
<keyword evidence="4" id="KW-1185">Reference proteome</keyword>
<dbReference type="EMBL" id="BAABAT010000005">
    <property type="protein sequence ID" value="GAA4248210.1"/>
    <property type="molecule type" value="Genomic_DNA"/>
</dbReference>
<dbReference type="PANTHER" id="PTHR23028">
    <property type="entry name" value="ACETYLTRANSFERASE"/>
    <property type="match status" value="1"/>
</dbReference>
<organism evidence="3 4">
    <name type="scientific">Dactylosporangium darangshiense</name>
    <dbReference type="NCBI Taxonomy" id="579108"/>
    <lineage>
        <taxon>Bacteria</taxon>
        <taxon>Bacillati</taxon>
        <taxon>Actinomycetota</taxon>
        <taxon>Actinomycetes</taxon>
        <taxon>Micromonosporales</taxon>
        <taxon>Micromonosporaceae</taxon>
        <taxon>Dactylosporangium</taxon>
    </lineage>
</organism>
<evidence type="ECO:0000256" key="1">
    <source>
        <dbReference type="SAM" id="Phobius"/>
    </source>
</evidence>
<evidence type="ECO:0000313" key="4">
    <source>
        <dbReference type="Proteomes" id="UP001500620"/>
    </source>
</evidence>
<comment type="caution">
    <text evidence="3">The sequence shown here is derived from an EMBL/GenBank/DDBJ whole genome shotgun (WGS) entry which is preliminary data.</text>
</comment>
<keyword evidence="3" id="KW-0012">Acyltransferase</keyword>
<keyword evidence="1" id="KW-0472">Membrane</keyword>
<feature type="transmembrane region" description="Helical" evidence="1">
    <location>
        <begin position="110"/>
        <end position="128"/>
    </location>
</feature>